<name>A0AB39J935_9VIRU</name>
<dbReference type="GO" id="GO:0008107">
    <property type="term" value="F:galactoside 2-alpha-L-fucosyltransferase activity"/>
    <property type="evidence" value="ECO:0007669"/>
    <property type="project" value="InterPro"/>
</dbReference>
<evidence type="ECO:0000313" key="3">
    <source>
        <dbReference type="EMBL" id="XDO02302.1"/>
    </source>
</evidence>
<reference evidence="3" key="1">
    <citation type="submission" date="2024-03" db="EMBL/GenBank/DDBJ databases">
        <title>Eukaryotic viruses encode the ribosomal protein eL40.</title>
        <authorList>
            <person name="Thomy J."/>
            <person name="Schvarcz C.R."/>
            <person name="McBeain K.A."/>
            <person name="Edwards K.F."/>
            <person name="Steward G.F."/>
        </authorList>
    </citation>
    <scope>NUCLEOTIDE SEQUENCE</scope>
    <source>
        <strain evidence="3">FloV-SA2</strain>
    </source>
</reference>
<proteinExistence type="predicted"/>
<dbReference type="InterPro" id="IPR002516">
    <property type="entry name" value="Glyco_trans_11"/>
</dbReference>
<gene>
    <name evidence="3" type="ORF">FloV-SA2_00484</name>
</gene>
<evidence type="ECO:0000256" key="2">
    <source>
        <dbReference type="ARBA" id="ARBA00022679"/>
    </source>
</evidence>
<accession>A0AB39J935</accession>
<dbReference type="PANTHER" id="PTHR11927">
    <property type="entry name" value="GALACTOSIDE 2-L-FUCOSYLTRANSFERASE"/>
    <property type="match status" value="1"/>
</dbReference>
<protein>
    <recommendedName>
        <fullName evidence="4">Glycosyltransferase</fullName>
    </recommendedName>
</protein>
<keyword evidence="2" id="KW-0808">Transferase</keyword>
<sequence length="298" mass="35352">MSIRIDKITTGRFGNKILQYNSLVQISNNNNVKASCCEWEGNKYFKNIVPPIKSKSKKKGLFCKSLLDNEKLDFKNFDYCLDDPAYCLHNVFYKITNKDPRCFLELKDEFKPKLKENILHIGLHFRGGDKNRVDNGREIHKFGYYKDSIDFVINNLIDKEYIFILCTDDIKFVSFKNTINYLKEKKYKFMLGPATQNVNKHYIYDFAILSYCDILINNSSTFCVTAGFLGKKDKYIIHSKNWIEKNKKHEPWNSKGENIMKMLDNHIKTKEFWIDYDNFWIEVSKCNTNNYYYCNTLI</sequence>
<dbReference type="EMBL" id="PP542043">
    <property type="protein sequence ID" value="XDO02302.1"/>
    <property type="molecule type" value="Genomic_DNA"/>
</dbReference>
<evidence type="ECO:0000256" key="1">
    <source>
        <dbReference type="ARBA" id="ARBA00022676"/>
    </source>
</evidence>
<dbReference type="PANTHER" id="PTHR11927:SF9">
    <property type="entry name" value="L-FUCOSYLTRANSFERASE"/>
    <property type="match status" value="1"/>
</dbReference>
<dbReference type="GO" id="GO:0016020">
    <property type="term" value="C:membrane"/>
    <property type="evidence" value="ECO:0007669"/>
    <property type="project" value="InterPro"/>
</dbReference>
<keyword evidence="1" id="KW-0328">Glycosyltransferase</keyword>
<dbReference type="Gene3D" id="3.40.50.11350">
    <property type="match status" value="1"/>
</dbReference>
<organism evidence="3">
    <name type="scientific">Florenciella sp. virus SA2</name>
    <dbReference type="NCBI Taxonomy" id="3240092"/>
    <lineage>
        <taxon>Viruses</taxon>
    </lineage>
</organism>
<evidence type="ECO:0008006" key="4">
    <source>
        <dbReference type="Google" id="ProtNLM"/>
    </source>
</evidence>
<dbReference type="GO" id="GO:0005975">
    <property type="term" value="P:carbohydrate metabolic process"/>
    <property type="evidence" value="ECO:0007669"/>
    <property type="project" value="InterPro"/>
</dbReference>